<name>B8C9E5_THAPS</name>
<evidence type="ECO:0000313" key="3">
    <source>
        <dbReference type="EMBL" id="EED89840.1"/>
    </source>
</evidence>
<keyword evidence="2" id="KW-0472">Membrane</keyword>
<dbReference type="RefSeq" id="XP_002292644.1">
    <property type="nucleotide sequence ID" value="XM_002292608.1"/>
</dbReference>
<dbReference type="HOGENOM" id="CLU_1122012_0_0_1"/>
<keyword evidence="2" id="KW-0812">Transmembrane</keyword>
<dbReference type="GeneID" id="7451107"/>
<keyword evidence="4" id="KW-1185">Reference proteome</keyword>
<evidence type="ECO:0000313" key="4">
    <source>
        <dbReference type="Proteomes" id="UP000001449"/>
    </source>
</evidence>
<evidence type="ECO:0000256" key="1">
    <source>
        <dbReference type="SAM" id="MobiDB-lite"/>
    </source>
</evidence>
<feature type="transmembrane region" description="Helical" evidence="2">
    <location>
        <begin position="157"/>
        <end position="175"/>
    </location>
</feature>
<gene>
    <name evidence="3" type="ORF">THAPSDRAFT_8409</name>
</gene>
<dbReference type="Proteomes" id="UP000001449">
    <property type="component" value="Chromosome 10"/>
</dbReference>
<sequence>MSDVENNAPEEALPPAVEAPKDEEAVEDYTPAVQKDVNTDDGAVQEVPAPSGKSLLVYYNALSRIVMAGFLTAGGAYAIPKVFNTSPTQDFKYCAIFFIIGTGLFLICTLIDFMGAVGNGRVAMLNSVLYIFGAAALEAGSIAFYPGVNDTEHPLGQLLYVAGTLVVCFALLWDIARLMRSGNVIPIPFIVALFSALLGAINFNYGANFLMPEYQTSEEAVQKGGTFFVVGGAFFAIHALAVCKAYLF</sequence>
<organism evidence="3 4">
    <name type="scientific">Thalassiosira pseudonana</name>
    <name type="common">Marine diatom</name>
    <name type="synonym">Cyclotella nana</name>
    <dbReference type="NCBI Taxonomy" id="35128"/>
    <lineage>
        <taxon>Eukaryota</taxon>
        <taxon>Sar</taxon>
        <taxon>Stramenopiles</taxon>
        <taxon>Ochrophyta</taxon>
        <taxon>Bacillariophyta</taxon>
        <taxon>Coscinodiscophyceae</taxon>
        <taxon>Thalassiosirophycidae</taxon>
        <taxon>Thalassiosirales</taxon>
        <taxon>Thalassiosiraceae</taxon>
        <taxon>Thalassiosira</taxon>
    </lineage>
</organism>
<dbReference type="PaxDb" id="35128-Thaps8409"/>
<feature type="compositionally biased region" description="Low complexity" evidence="1">
    <location>
        <begin position="1"/>
        <end position="18"/>
    </location>
</feature>
<evidence type="ECO:0000256" key="2">
    <source>
        <dbReference type="SAM" id="Phobius"/>
    </source>
</evidence>
<feature type="transmembrane region" description="Helical" evidence="2">
    <location>
        <begin position="227"/>
        <end position="247"/>
    </location>
</feature>
<dbReference type="KEGG" id="tps:THAPSDRAFT_8409"/>
<dbReference type="AlphaFoldDB" id="B8C9E5"/>
<feature type="transmembrane region" description="Helical" evidence="2">
    <location>
        <begin position="61"/>
        <end position="79"/>
    </location>
</feature>
<proteinExistence type="predicted"/>
<reference evidence="3 4" key="2">
    <citation type="journal article" date="2008" name="Nature">
        <title>The Phaeodactylum genome reveals the evolutionary history of diatom genomes.</title>
        <authorList>
            <person name="Bowler C."/>
            <person name="Allen A.E."/>
            <person name="Badger J.H."/>
            <person name="Grimwood J."/>
            <person name="Jabbari K."/>
            <person name="Kuo A."/>
            <person name="Maheswari U."/>
            <person name="Martens C."/>
            <person name="Maumus F."/>
            <person name="Otillar R.P."/>
            <person name="Rayko E."/>
            <person name="Salamov A."/>
            <person name="Vandepoele K."/>
            <person name="Beszteri B."/>
            <person name="Gruber A."/>
            <person name="Heijde M."/>
            <person name="Katinka M."/>
            <person name="Mock T."/>
            <person name="Valentin K."/>
            <person name="Verret F."/>
            <person name="Berges J.A."/>
            <person name="Brownlee C."/>
            <person name="Cadoret J.P."/>
            <person name="Chiovitti A."/>
            <person name="Choi C.J."/>
            <person name="Coesel S."/>
            <person name="De Martino A."/>
            <person name="Detter J.C."/>
            <person name="Durkin C."/>
            <person name="Falciatore A."/>
            <person name="Fournet J."/>
            <person name="Haruta M."/>
            <person name="Huysman M.J."/>
            <person name="Jenkins B.D."/>
            <person name="Jiroutova K."/>
            <person name="Jorgensen R.E."/>
            <person name="Joubert Y."/>
            <person name="Kaplan A."/>
            <person name="Kroger N."/>
            <person name="Kroth P.G."/>
            <person name="La Roche J."/>
            <person name="Lindquist E."/>
            <person name="Lommer M."/>
            <person name="Martin-Jezequel V."/>
            <person name="Lopez P.J."/>
            <person name="Lucas S."/>
            <person name="Mangogna M."/>
            <person name="McGinnis K."/>
            <person name="Medlin L.K."/>
            <person name="Montsant A."/>
            <person name="Oudot-Le Secq M.P."/>
            <person name="Napoli C."/>
            <person name="Obornik M."/>
            <person name="Parker M.S."/>
            <person name="Petit J.L."/>
            <person name="Porcel B.M."/>
            <person name="Poulsen N."/>
            <person name="Robison M."/>
            <person name="Rychlewski L."/>
            <person name="Rynearson T.A."/>
            <person name="Schmutz J."/>
            <person name="Shapiro H."/>
            <person name="Siaut M."/>
            <person name="Stanley M."/>
            <person name="Sussman M.R."/>
            <person name="Taylor A.R."/>
            <person name="Vardi A."/>
            <person name="von Dassow P."/>
            <person name="Vyverman W."/>
            <person name="Willis A."/>
            <person name="Wyrwicz L.S."/>
            <person name="Rokhsar D.S."/>
            <person name="Weissenbach J."/>
            <person name="Armbrust E.V."/>
            <person name="Green B.R."/>
            <person name="Van de Peer Y."/>
            <person name="Grigoriev I.V."/>
        </authorList>
    </citation>
    <scope>NUCLEOTIDE SEQUENCE [LARGE SCALE GENOMIC DNA]</scope>
    <source>
        <strain evidence="3 4">CCMP1335</strain>
    </source>
</reference>
<feature type="transmembrane region" description="Helical" evidence="2">
    <location>
        <begin position="91"/>
        <end position="111"/>
    </location>
</feature>
<protein>
    <submittedName>
        <fullName evidence="3">Uncharacterized protein</fullName>
    </submittedName>
</protein>
<accession>B8C9E5</accession>
<dbReference type="EMBL" id="CM000646">
    <property type="protein sequence ID" value="EED89840.1"/>
    <property type="molecule type" value="Genomic_DNA"/>
</dbReference>
<reference evidence="3 4" key="1">
    <citation type="journal article" date="2004" name="Science">
        <title>The genome of the diatom Thalassiosira pseudonana: ecology, evolution, and metabolism.</title>
        <authorList>
            <person name="Armbrust E.V."/>
            <person name="Berges J.A."/>
            <person name="Bowler C."/>
            <person name="Green B.R."/>
            <person name="Martinez D."/>
            <person name="Putnam N.H."/>
            <person name="Zhou S."/>
            <person name="Allen A.E."/>
            <person name="Apt K.E."/>
            <person name="Bechner M."/>
            <person name="Brzezinski M.A."/>
            <person name="Chaal B.K."/>
            <person name="Chiovitti A."/>
            <person name="Davis A.K."/>
            <person name="Demarest M.S."/>
            <person name="Detter J.C."/>
            <person name="Glavina T."/>
            <person name="Goodstein D."/>
            <person name="Hadi M.Z."/>
            <person name="Hellsten U."/>
            <person name="Hildebrand M."/>
            <person name="Jenkins B.D."/>
            <person name="Jurka J."/>
            <person name="Kapitonov V.V."/>
            <person name="Kroger N."/>
            <person name="Lau W.W."/>
            <person name="Lane T.W."/>
            <person name="Larimer F.W."/>
            <person name="Lippmeier J.C."/>
            <person name="Lucas S."/>
            <person name="Medina M."/>
            <person name="Montsant A."/>
            <person name="Obornik M."/>
            <person name="Parker M.S."/>
            <person name="Palenik B."/>
            <person name="Pazour G.J."/>
            <person name="Richardson P.M."/>
            <person name="Rynearson T.A."/>
            <person name="Saito M.A."/>
            <person name="Schwartz D.C."/>
            <person name="Thamatrakoln K."/>
            <person name="Valentin K."/>
            <person name="Vardi A."/>
            <person name="Wilkerson F.P."/>
            <person name="Rokhsar D.S."/>
        </authorList>
    </citation>
    <scope>NUCLEOTIDE SEQUENCE [LARGE SCALE GENOMIC DNA]</scope>
    <source>
        <strain evidence="3 4">CCMP1335</strain>
    </source>
</reference>
<feature type="transmembrane region" description="Helical" evidence="2">
    <location>
        <begin position="123"/>
        <end position="145"/>
    </location>
</feature>
<feature type="transmembrane region" description="Helical" evidence="2">
    <location>
        <begin position="187"/>
        <end position="207"/>
    </location>
</feature>
<dbReference type="InParanoid" id="B8C9E5"/>
<feature type="region of interest" description="Disordered" evidence="1">
    <location>
        <begin position="1"/>
        <end position="25"/>
    </location>
</feature>
<keyword evidence="2" id="KW-1133">Transmembrane helix</keyword>